<dbReference type="Gene3D" id="3.30.70.1060">
    <property type="entry name" value="Dimeric alpha+beta barrel"/>
    <property type="match status" value="1"/>
</dbReference>
<comment type="similarity">
    <text evidence="1">Belongs to the YciI family.</text>
</comment>
<feature type="domain" description="YCII-related" evidence="2">
    <location>
        <begin position="1"/>
        <end position="112"/>
    </location>
</feature>
<dbReference type="AlphaFoldDB" id="A0A5E7C6K7"/>
<evidence type="ECO:0000313" key="3">
    <source>
        <dbReference type="EMBL" id="VVO00267.1"/>
    </source>
</evidence>
<evidence type="ECO:0000313" key="4">
    <source>
        <dbReference type="Proteomes" id="UP000325375"/>
    </source>
</evidence>
<dbReference type="PANTHER" id="PTHR35174">
    <property type="entry name" value="BLL7171 PROTEIN-RELATED"/>
    <property type="match status" value="1"/>
</dbReference>
<sequence>MRFMILVKASADSEAGIMPSEELLTAMGNFNEELTKAGILVAADGLHPSSKGARVRFSGDKRTVTDGPFIETKELVAGYWIWDVKSKEEAIEWVKRCPNPMPGCDSDIEIRQIFTAEDFGAEFTPELREQEERIREQAKKP</sequence>
<proteinExistence type="inferred from homology"/>
<dbReference type="InterPro" id="IPR005545">
    <property type="entry name" value="YCII"/>
</dbReference>
<accession>A0A5E7C6K7</accession>
<dbReference type="Pfam" id="PF03795">
    <property type="entry name" value="YCII"/>
    <property type="match status" value="1"/>
</dbReference>
<dbReference type="SUPFAM" id="SSF54909">
    <property type="entry name" value="Dimeric alpha+beta barrel"/>
    <property type="match status" value="1"/>
</dbReference>
<organism evidence="3 4">
    <name type="scientific">Pseudomonas fluorescens</name>
    <dbReference type="NCBI Taxonomy" id="294"/>
    <lineage>
        <taxon>Bacteria</taxon>
        <taxon>Pseudomonadati</taxon>
        <taxon>Pseudomonadota</taxon>
        <taxon>Gammaproteobacteria</taxon>
        <taxon>Pseudomonadales</taxon>
        <taxon>Pseudomonadaceae</taxon>
        <taxon>Pseudomonas</taxon>
    </lineage>
</organism>
<dbReference type="Proteomes" id="UP000325375">
    <property type="component" value="Unassembled WGS sequence"/>
</dbReference>
<evidence type="ECO:0000259" key="2">
    <source>
        <dbReference type="Pfam" id="PF03795"/>
    </source>
</evidence>
<name>A0A5E7C6K7_PSEFL</name>
<dbReference type="RefSeq" id="WP_150603176.1">
    <property type="nucleotide sequence ID" value="NZ_CABVHX010000009.1"/>
</dbReference>
<reference evidence="3 4" key="1">
    <citation type="submission" date="2019-09" db="EMBL/GenBank/DDBJ databases">
        <authorList>
            <person name="Chandra G."/>
            <person name="Truman W A."/>
        </authorList>
    </citation>
    <scope>NUCLEOTIDE SEQUENCE [LARGE SCALE GENOMIC DNA]</scope>
    <source>
        <strain evidence="3">PS718</strain>
    </source>
</reference>
<dbReference type="PANTHER" id="PTHR35174:SF4">
    <property type="entry name" value="BLL7163 PROTEIN"/>
    <property type="match status" value="1"/>
</dbReference>
<dbReference type="InterPro" id="IPR011008">
    <property type="entry name" value="Dimeric_a/b-barrel"/>
</dbReference>
<protein>
    <recommendedName>
        <fullName evidence="2">YCII-related domain-containing protein</fullName>
    </recommendedName>
</protein>
<gene>
    <name evidence="3" type="ORF">PS718_02603</name>
</gene>
<dbReference type="EMBL" id="CABVHX010000009">
    <property type="protein sequence ID" value="VVO00267.1"/>
    <property type="molecule type" value="Genomic_DNA"/>
</dbReference>
<evidence type="ECO:0000256" key="1">
    <source>
        <dbReference type="ARBA" id="ARBA00007689"/>
    </source>
</evidence>